<feature type="domain" description="Orc1-like AAA ATPase" evidence="1">
    <location>
        <begin position="17"/>
        <end position="169"/>
    </location>
</feature>
<accession>A0A0N8W0K0</accession>
<evidence type="ECO:0000259" key="1">
    <source>
        <dbReference type="Pfam" id="PF13191"/>
    </source>
</evidence>
<dbReference type="Gene3D" id="3.40.50.300">
    <property type="entry name" value="P-loop containing nucleotide triphosphate hydrolases"/>
    <property type="match status" value="1"/>
</dbReference>
<dbReference type="RefSeq" id="WP_069724580.1">
    <property type="nucleotide sequence ID" value="NZ_JAUSQY010000001.1"/>
</dbReference>
<dbReference type="InterPro" id="IPR027417">
    <property type="entry name" value="P-loop_NTPase"/>
</dbReference>
<dbReference type="EMBL" id="LKEV01000002">
    <property type="protein sequence ID" value="KQB86914.1"/>
    <property type="molecule type" value="Genomic_DNA"/>
</dbReference>
<name>A0A0N8W0K0_9CORY</name>
<keyword evidence="3" id="KW-1185">Reference proteome</keyword>
<dbReference type="PANTHER" id="PTHR34301:SF8">
    <property type="entry name" value="ATPASE DOMAIN-CONTAINING PROTEIN"/>
    <property type="match status" value="1"/>
</dbReference>
<dbReference type="SUPFAM" id="SSF52540">
    <property type="entry name" value="P-loop containing nucleoside triphosphate hydrolases"/>
    <property type="match status" value="1"/>
</dbReference>
<organism evidence="2 3">
    <name type="scientific">Corynebacterium lowii</name>
    <dbReference type="NCBI Taxonomy" id="1544413"/>
    <lineage>
        <taxon>Bacteria</taxon>
        <taxon>Bacillati</taxon>
        <taxon>Actinomycetota</taxon>
        <taxon>Actinomycetes</taxon>
        <taxon>Mycobacteriales</taxon>
        <taxon>Corynebacteriaceae</taxon>
        <taxon>Corynebacterium</taxon>
    </lineage>
</organism>
<dbReference type="Pfam" id="PF13191">
    <property type="entry name" value="AAA_16"/>
    <property type="match status" value="1"/>
</dbReference>
<sequence>MRNPFRPTFGIVPTIVAGRSSVVAQVSLALDEGPGSPFRFTLISGPRGTGKTVLLNLLEKEAQARGWTPLRVTASATMLDKLTGTDLPKLLTALHHGDKRPRITGGSIAGIGSLNVEHTTAYPYQESLHSLLRETVLALEAQGGGLFLSLDELQSASPDNLHILTDAIQDVVRDELPIALTVAGLPFEIAELLAHPGTTFLRRAVPIELGALDAAEVSRTLADTAERGGKYFETAALREATDAAAGYPYLVQLIGSVGWSLSEGTEISAQDIERGLPLVKERMGMQVHTPALRELPPRELEYLHIMAQNPGPTPTGSVAERMGIPTNQQSTYRRRLIERGIITPAGYGYVDFAIPYLGEYLRERGE</sequence>
<evidence type="ECO:0000313" key="2">
    <source>
        <dbReference type="EMBL" id="KQB86914.1"/>
    </source>
</evidence>
<dbReference type="PATRIC" id="fig|1544413.3.peg.1131"/>
<dbReference type="STRING" id="1544413.Clow_01125"/>
<dbReference type="OrthoDB" id="2020141at2"/>
<reference evidence="2 3" key="1">
    <citation type="submission" date="2015-10" db="EMBL/GenBank/DDBJ databases">
        <title>Corynebacteirum lowii and Corynebacterium oculi species nova, derived from human clinical disease and and emended description of Corynebacterium mastiditis.</title>
        <authorList>
            <person name="Bernard K."/>
            <person name="Pacheco A.L."/>
            <person name="Mcdougall C."/>
            <person name="Burtx T."/>
            <person name="Weibe D."/>
            <person name="Tyler S."/>
            <person name="Olson A.B."/>
            <person name="Cnockaert M."/>
            <person name="Eguchi H."/>
            <person name="Kuwahara T."/>
            <person name="Nakayama-Imaohji H."/>
            <person name="Boudewijins M."/>
            <person name="Van Hoecke F."/>
            <person name="Bernier A.-M."/>
            <person name="Vandamme P."/>
        </authorList>
    </citation>
    <scope>NUCLEOTIDE SEQUENCE [LARGE SCALE GENOMIC DNA]</scope>
    <source>
        <strain evidence="2 3">NML 130206</strain>
    </source>
</reference>
<evidence type="ECO:0000313" key="3">
    <source>
        <dbReference type="Proteomes" id="UP000050488"/>
    </source>
</evidence>
<proteinExistence type="predicted"/>
<comment type="caution">
    <text evidence="2">The sequence shown here is derived from an EMBL/GenBank/DDBJ whole genome shotgun (WGS) entry which is preliminary data.</text>
</comment>
<dbReference type="InterPro" id="IPR041664">
    <property type="entry name" value="AAA_16"/>
</dbReference>
<dbReference type="AlphaFoldDB" id="A0A0N8W0K0"/>
<protein>
    <recommendedName>
        <fullName evidence="1">Orc1-like AAA ATPase domain-containing protein</fullName>
    </recommendedName>
</protein>
<gene>
    <name evidence="2" type="ORF">Clow_01125</name>
</gene>
<dbReference type="PANTHER" id="PTHR34301">
    <property type="entry name" value="DNA-BINDING PROTEIN-RELATED"/>
    <property type="match status" value="1"/>
</dbReference>
<dbReference type="Proteomes" id="UP000050488">
    <property type="component" value="Unassembled WGS sequence"/>
</dbReference>